<dbReference type="PROSITE" id="PS00195">
    <property type="entry name" value="GLUTAREDOXIN_1"/>
    <property type="match status" value="1"/>
</dbReference>
<feature type="transmembrane region" description="Helical" evidence="1">
    <location>
        <begin position="10"/>
        <end position="28"/>
    </location>
</feature>
<dbReference type="InterPro" id="IPR036249">
    <property type="entry name" value="Thioredoxin-like_sf"/>
</dbReference>
<dbReference type="PROSITE" id="PS00194">
    <property type="entry name" value="THIOREDOXIN_1"/>
    <property type="match status" value="1"/>
</dbReference>
<dbReference type="AlphaFoldDB" id="A0A6C0KNB3"/>
<dbReference type="EMBL" id="MN740925">
    <property type="protein sequence ID" value="QHU18180.1"/>
    <property type="molecule type" value="Genomic_DNA"/>
</dbReference>
<evidence type="ECO:0000259" key="2">
    <source>
        <dbReference type="PROSITE" id="PS51352"/>
    </source>
</evidence>
<protein>
    <recommendedName>
        <fullName evidence="2">Thioredoxin domain-containing protein</fullName>
    </recommendedName>
</protein>
<keyword evidence="1" id="KW-0472">Membrane</keyword>
<evidence type="ECO:0000256" key="1">
    <source>
        <dbReference type="SAM" id="Phobius"/>
    </source>
</evidence>
<keyword evidence="1" id="KW-1133">Transmembrane helix</keyword>
<dbReference type="SUPFAM" id="SSF52833">
    <property type="entry name" value="Thioredoxin-like"/>
    <property type="match status" value="1"/>
</dbReference>
<dbReference type="InterPro" id="IPR017937">
    <property type="entry name" value="Thioredoxin_CS"/>
</dbReference>
<dbReference type="InterPro" id="IPR011767">
    <property type="entry name" value="GLR_AS"/>
</dbReference>
<organism evidence="3">
    <name type="scientific">viral metagenome</name>
    <dbReference type="NCBI Taxonomy" id="1070528"/>
    <lineage>
        <taxon>unclassified sequences</taxon>
        <taxon>metagenomes</taxon>
        <taxon>organismal metagenomes</taxon>
    </lineage>
</organism>
<feature type="domain" description="Thioredoxin" evidence="2">
    <location>
        <begin position="1"/>
        <end position="127"/>
    </location>
</feature>
<evidence type="ECO:0000313" key="3">
    <source>
        <dbReference type="EMBL" id="QHU18180.1"/>
    </source>
</evidence>
<dbReference type="InterPro" id="IPR013766">
    <property type="entry name" value="Thioredoxin_domain"/>
</dbReference>
<dbReference type="CDD" id="cd02961">
    <property type="entry name" value="PDI_a_family"/>
    <property type="match status" value="1"/>
</dbReference>
<accession>A0A6C0KNB3</accession>
<reference evidence="3" key="1">
    <citation type="journal article" date="2020" name="Nature">
        <title>Giant virus diversity and host interactions through global metagenomics.</title>
        <authorList>
            <person name="Schulz F."/>
            <person name="Roux S."/>
            <person name="Paez-Espino D."/>
            <person name="Jungbluth S."/>
            <person name="Walsh D.A."/>
            <person name="Denef V.J."/>
            <person name="McMahon K.D."/>
            <person name="Konstantinidis K.T."/>
            <person name="Eloe-Fadrosh E.A."/>
            <person name="Kyrpides N.C."/>
            <person name="Woyke T."/>
        </authorList>
    </citation>
    <scope>NUCLEOTIDE SEQUENCE</scope>
    <source>
        <strain evidence="3">GVMAG-S-3300013006-138</strain>
    </source>
</reference>
<proteinExistence type="predicted"/>
<sequence length="127" mass="14095">MAKFSANSKYAMIVGSIVLLLVIVYFFGSRSEGFQSGDATFTLYYADWCPHCKTVKPVFADWSKSGSFTVNGKSVTTNMVEESSMKDKSVPVKGYPTFLLKKADGSYVEFDGDRSPSGWEQWLAKNV</sequence>
<dbReference type="PROSITE" id="PS51352">
    <property type="entry name" value="THIOREDOXIN_2"/>
    <property type="match status" value="1"/>
</dbReference>
<dbReference type="Gene3D" id="3.40.30.10">
    <property type="entry name" value="Glutaredoxin"/>
    <property type="match status" value="1"/>
</dbReference>
<keyword evidence="1" id="KW-0812">Transmembrane</keyword>
<dbReference type="Pfam" id="PF00085">
    <property type="entry name" value="Thioredoxin"/>
    <property type="match status" value="1"/>
</dbReference>
<name>A0A6C0KNB3_9ZZZZ</name>